<gene>
    <name evidence="6" type="ORF">MGAL_10B083272</name>
</gene>
<feature type="binding site" evidence="5">
    <location>
        <position position="341"/>
    </location>
    <ligand>
        <name>Fe cation</name>
        <dbReference type="ChEBI" id="CHEBI:24875"/>
        <note>catalytic</note>
    </ligand>
</feature>
<evidence type="ECO:0000256" key="5">
    <source>
        <dbReference type="PIRSR" id="PIRSR604294-1"/>
    </source>
</evidence>
<dbReference type="OrthoDB" id="407010at2759"/>
<dbReference type="Pfam" id="PF03055">
    <property type="entry name" value="RPE65"/>
    <property type="match status" value="1"/>
</dbReference>
<keyword evidence="4 5" id="KW-0408">Iron</keyword>
<dbReference type="InterPro" id="IPR004294">
    <property type="entry name" value="Carotenoid_Oase"/>
</dbReference>
<accession>A0A8B6HBY0</accession>
<comment type="cofactor">
    <cofactor evidence="5">
        <name>Fe(2+)</name>
        <dbReference type="ChEBI" id="CHEBI:29033"/>
    </cofactor>
    <text evidence="5">Binds 1 Fe(2+) ion per subunit.</text>
</comment>
<dbReference type="PANTHER" id="PTHR10543">
    <property type="entry name" value="BETA-CAROTENE DIOXYGENASE"/>
    <property type="match status" value="1"/>
</dbReference>
<dbReference type="Proteomes" id="UP000596742">
    <property type="component" value="Unassembled WGS sequence"/>
</dbReference>
<reference evidence="6" key="1">
    <citation type="submission" date="2018-11" db="EMBL/GenBank/DDBJ databases">
        <authorList>
            <person name="Alioto T."/>
            <person name="Alioto T."/>
        </authorList>
    </citation>
    <scope>NUCLEOTIDE SEQUENCE</scope>
</reference>
<evidence type="ECO:0000256" key="3">
    <source>
        <dbReference type="ARBA" id="ARBA00023002"/>
    </source>
</evidence>
<dbReference type="InterPro" id="IPR012337">
    <property type="entry name" value="RNaseH-like_sf"/>
</dbReference>
<dbReference type="EMBL" id="UYJE01009827">
    <property type="protein sequence ID" value="VDI77245.1"/>
    <property type="molecule type" value="Genomic_DNA"/>
</dbReference>
<evidence type="ECO:0000256" key="4">
    <source>
        <dbReference type="ARBA" id="ARBA00023004"/>
    </source>
</evidence>
<dbReference type="GO" id="GO:0003834">
    <property type="term" value="F:beta-carotene 15,15'-dioxygenase activity"/>
    <property type="evidence" value="ECO:0007669"/>
    <property type="project" value="TreeGrafter"/>
</dbReference>
<dbReference type="GO" id="GO:0016121">
    <property type="term" value="P:carotene catabolic process"/>
    <property type="evidence" value="ECO:0007669"/>
    <property type="project" value="TreeGrafter"/>
</dbReference>
<dbReference type="GO" id="GO:0010436">
    <property type="term" value="F:carotenoid dioxygenase activity"/>
    <property type="evidence" value="ECO:0007669"/>
    <property type="project" value="TreeGrafter"/>
</dbReference>
<dbReference type="SUPFAM" id="SSF53098">
    <property type="entry name" value="Ribonuclease H-like"/>
    <property type="match status" value="1"/>
</dbReference>
<feature type="binding site" evidence="5">
    <location>
        <position position="275"/>
    </location>
    <ligand>
        <name>Fe cation</name>
        <dbReference type="ChEBI" id="CHEBI:24875"/>
        <note>catalytic</note>
    </ligand>
</feature>
<evidence type="ECO:0000256" key="1">
    <source>
        <dbReference type="ARBA" id="ARBA00006787"/>
    </source>
</evidence>
<dbReference type="GO" id="GO:0042574">
    <property type="term" value="P:retinal metabolic process"/>
    <property type="evidence" value="ECO:0007669"/>
    <property type="project" value="TreeGrafter"/>
</dbReference>
<proteinExistence type="inferred from homology"/>
<evidence type="ECO:0000313" key="7">
    <source>
        <dbReference type="Proteomes" id="UP000596742"/>
    </source>
</evidence>
<dbReference type="GO" id="GO:0046872">
    <property type="term" value="F:metal ion binding"/>
    <property type="evidence" value="ECO:0007669"/>
    <property type="project" value="UniProtKB-KW"/>
</dbReference>
<name>A0A8B6HBY0_MYTGA</name>
<protein>
    <submittedName>
        <fullName evidence="6">Uncharacterized protein</fullName>
    </submittedName>
</protein>
<feature type="binding site" evidence="5">
    <location>
        <position position="222"/>
    </location>
    <ligand>
        <name>Fe cation</name>
        <dbReference type="ChEBI" id="CHEBI:24875"/>
        <note>catalytic</note>
    </ligand>
</feature>
<dbReference type="PANTHER" id="PTHR10543:SF24">
    <property type="entry name" value="CAROTENOID ISOMEROOXYGENASE"/>
    <property type="match status" value="1"/>
</dbReference>
<organism evidence="6 7">
    <name type="scientific">Mytilus galloprovincialis</name>
    <name type="common">Mediterranean mussel</name>
    <dbReference type="NCBI Taxonomy" id="29158"/>
    <lineage>
        <taxon>Eukaryota</taxon>
        <taxon>Metazoa</taxon>
        <taxon>Spiralia</taxon>
        <taxon>Lophotrochozoa</taxon>
        <taxon>Mollusca</taxon>
        <taxon>Bivalvia</taxon>
        <taxon>Autobranchia</taxon>
        <taxon>Pteriomorphia</taxon>
        <taxon>Mytilida</taxon>
        <taxon>Mytiloidea</taxon>
        <taxon>Mytilidae</taxon>
        <taxon>Mytilinae</taxon>
        <taxon>Mytilus</taxon>
    </lineage>
</organism>
<feature type="binding site" evidence="5">
    <location>
        <position position="530"/>
    </location>
    <ligand>
        <name>Fe cation</name>
        <dbReference type="ChEBI" id="CHEBI:24875"/>
        <note>catalytic</note>
    </ligand>
</feature>
<dbReference type="AlphaFoldDB" id="A0A8B6HBY0"/>
<keyword evidence="3" id="KW-0560">Oxidoreductase</keyword>
<keyword evidence="7" id="KW-1185">Reference proteome</keyword>
<sequence length="537" mass="61863">MRGFLGITGHFILDWAMKSVMICCKRFKGRHTAESIRSEYEEVVTSFEIGFKIAAIVSDNASNMVKAFSIPGFDDFKIRNGGARYEVGARSFTHAFDALAKLHSFTFHGNGTVSMSARFLRTTYFNESIAANTIAPYAQFGPLNPRFDMIEKMEAIANQIDNLNVNIYRIRNAKGGNFEYMTVNDVWEVYQVSDCSLKTLKLISPPTSLKTHLYLPILSSAHPVQEFGRQTYLTFLMSVPELPFLKSFVTLYRMSSIGDREKIVTWYLEAPTYMHSFSVTKNYAVFIGQPVSINLWKMFSKGNIVEAMEYRYNDPTYIYVVHLRSKKITTLKYDKFVSYFHHINAYEHRKHKIVVDICTQNSSNMHTMEMPYIRSPTLRNKVPLYYGIKRFIIDLKTPYVDARSFKPSKIVPYSNNLDMPAINENYRHVKYCFAYGLVVKADHVNYDKWALVKKDVCEHGGDLSWIIDNHYPSEPWFVPTLNGKKEDDGILMTHVFDGIRKESYLVLINAVTMKTISKANLPTNVPFSTHGRFFPDE</sequence>
<evidence type="ECO:0000256" key="2">
    <source>
        <dbReference type="ARBA" id="ARBA00022723"/>
    </source>
</evidence>
<evidence type="ECO:0000313" key="6">
    <source>
        <dbReference type="EMBL" id="VDI77245.1"/>
    </source>
</evidence>
<comment type="caution">
    <text evidence="6">The sequence shown here is derived from an EMBL/GenBank/DDBJ whole genome shotgun (WGS) entry which is preliminary data.</text>
</comment>
<comment type="similarity">
    <text evidence="1">Belongs to the carotenoid oxygenase family.</text>
</comment>
<keyword evidence="2 5" id="KW-0479">Metal-binding</keyword>